<dbReference type="OrthoDB" id="44061at2759"/>
<evidence type="ECO:0000256" key="11">
    <source>
        <dbReference type="SAM" id="MobiDB-lite"/>
    </source>
</evidence>
<evidence type="ECO:0000256" key="8">
    <source>
        <dbReference type="ARBA" id="ARBA00023136"/>
    </source>
</evidence>
<feature type="signal peptide" evidence="13">
    <location>
        <begin position="1"/>
        <end position="18"/>
    </location>
</feature>
<dbReference type="Pfam" id="PF10699">
    <property type="entry name" value="HAP2-GCS1"/>
    <property type="match status" value="1"/>
</dbReference>
<feature type="region of interest" description="Disordered" evidence="11">
    <location>
        <begin position="234"/>
        <end position="306"/>
    </location>
</feature>
<feature type="domain" description="Generative cell specific-1/HAP2" evidence="14">
    <location>
        <begin position="105"/>
        <end position="714"/>
    </location>
</feature>
<dbReference type="GO" id="GO:0008289">
    <property type="term" value="F:lipid binding"/>
    <property type="evidence" value="ECO:0007669"/>
    <property type="project" value="UniProtKB-KW"/>
</dbReference>
<reference evidence="15" key="1">
    <citation type="submission" date="2022-03" db="EMBL/GenBank/DDBJ databases">
        <authorList>
            <person name="Sayadi A."/>
        </authorList>
    </citation>
    <scope>NUCLEOTIDE SEQUENCE</scope>
</reference>
<proteinExistence type="inferred from homology"/>
<sequence length="918" mass="104032">MYLLFLLTVFLQMHLPYCQNIEQNERDILSEESRNLRCCAQKLSCCNKPPEATNFEVRALFLKCDNHSDQTKDTQSMMKRTTLTRTKKNATYYHECKTDTEVVNNCTKKIRFTIKIKNYGATNCKDQYILIDHVYDSVTQKKQKLLYPYILKIRQYPIMQLYSLGYNTLVNALAKEKVYNKHDQGYTGCNVDPKSENATCGTVKYDDEPIPYSTGFCCSCDKGKDRKVVHTIVDTPPAESNSNGQHRMQEYDNKQCGSPNNYTEEGNVDRGASQGHTSAESEASNQEDQNQSESEGSGETASSGACSEPGGCVHSYRLRSDQDQLAQAMARRVFVQKRGGQDCDDRYTPANVDPETYQASTHCLEFSDIWYSVFSLDRPRIYHLLAIQIFFKMQENEGSNKWKDLTNKRPVYMGTEIPRYTNEPNTIAMNYVSRKISESSFALNGRNLSSTARSRCTLIKARPVSLSSPILFLRLMMPDDSHSTGISMYPELKAGPPEYLVVKDNQIQSNGKTCNVAGVGYEAFAKQPNKCASPKGSCLENQPLNLLKHDHDLEAVGKKGSYFLKYFGLLPLNAIVTSATTQNKTLRMYYDDNYISMLDVELNADENVMLRRNFLAILTEVYIESTNGKRTNIIAKVFNNALISGVYIVAMAECPLDMPASFGNIASKPVLIGPQKVHTFHLEVDCPLTNIDFYCTLQVLNTDSQLLSYRRIRIRSGDRCICMWYCRCACLLDDGALKCNHLPTESYLAAGFQGGMPLPIHVVQYTFIDDMIAMMFLVLLFVCIILLSMGLVKALVGLAVISVSEWGFDIIYGLPKRIQKYNEKHIRERSVVYNDNLWPVHPDTGVQVRSLALSAEFCSNLVFFVIYPVAVIWTIIKRFFFSTQFPDVECKENSGCPCKGGKQVQRKNSSMQRKRSRY</sequence>
<comment type="caution">
    <text evidence="15">The sequence shown here is derived from an EMBL/GenBank/DDBJ whole genome shotgun (WGS) entry which is preliminary data.</text>
</comment>
<feature type="compositionally biased region" description="Low complexity" evidence="11">
    <location>
        <begin position="292"/>
        <end position="306"/>
    </location>
</feature>
<dbReference type="AlphaFoldDB" id="A0A9P0M8Z5"/>
<keyword evidence="10" id="KW-0278">Fertilization</keyword>
<evidence type="ECO:0000313" key="16">
    <source>
        <dbReference type="Proteomes" id="UP001152888"/>
    </source>
</evidence>
<evidence type="ECO:0000256" key="5">
    <source>
        <dbReference type="ARBA" id="ARBA00022729"/>
    </source>
</evidence>
<evidence type="ECO:0000256" key="6">
    <source>
        <dbReference type="ARBA" id="ARBA00022989"/>
    </source>
</evidence>
<keyword evidence="3" id="KW-1003">Cell membrane</keyword>
<dbReference type="GO" id="GO:0007338">
    <property type="term" value="P:single fertilization"/>
    <property type="evidence" value="ECO:0007669"/>
    <property type="project" value="UniProtKB-KW"/>
</dbReference>
<evidence type="ECO:0000256" key="3">
    <source>
        <dbReference type="ARBA" id="ARBA00022475"/>
    </source>
</evidence>
<keyword evidence="6 12" id="KW-1133">Transmembrane helix</keyword>
<comment type="similarity">
    <text evidence="2">Belongs to the HAP2/GCS1 family.</text>
</comment>
<dbReference type="InterPro" id="IPR040326">
    <property type="entry name" value="HAP2/GCS1"/>
</dbReference>
<dbReference type="Proteomes" id="UP001152888">
    <property type="component" value="Unassembled WGS sequence"/>
</dbReference>
<dbReference type="PANTHER" id="PTHR31764:SF0">
    <property type="entry name" value="GENERATIVE CELL SPECIFIC-1_HAP2 DOMAIN-CONTAINING PROTEIN"/>
    <property type="match status" value="1"/>
</dbReference>
<evidence type="ECO:0000256" key="9">
    <source>
        <dbReference type="ARBA" id="ARBA00023157"/>
    </source>
</evidence>
<evidence type="ECO:0000256" key="10">
    <source>
        <dbReference type="ARBA" id="ARBA00023279"/>
    </source>
</evidence>
<evidence type="ECO:0000256" key="7">
    <source>
        <dbReference type="ARBA" id="ARBA00023121"/>
    </source>
</evidence>
<evidence type="ECO:0000256" key="2">
    <source>
        <dbReference type="ARBA" id="ARBA00010929"/>
    </source>
</evidence>
<dbReference type="EMBL" id="CAKOFQ010008089">
    <property type="protein sequence ID" value="CAH2011570.1"/>
    <property type="molecule type" value="Genomic_DNA"/>
</dbReference>
<evidence type="ECO:0000259" key="14">
    <source>
        <dbReference type="Pfam" id="PF10699"/>
    </source>
</evidence>
<keyword evidence="5 13" id="KW-0732">Signal</keyword>
<keyword evidence="9" id="KW-1015">Disulfide bond</keyword>
<evidence type="ECO:0000256" key="4">
    <source>
        <dbReference type="ARBA" id="ARBA00022692"/>
    </source>
</evidence>
<evidence type="ECO:0000256" key="1">
    <source>
        <dbReference type="ARBA" id="ARBA00004251"/>
    </source>
</evidence>
<feature type="compositionally biased region" description="Polar residues" evidence="11">
    <location>
        <begin position="274"/>
        <end position="291"/>
    </location>
</feature>
<evidence type="ECO:0000256" key="12">
    <source>
        <dbReference type="SAM" id="Phobius"/>
    </source>
</evidence>
<feature type="transmembrane region" description="Helical" evidence="12">
    <location>
        <begin position="857"/>
        <end position="876"/>
    </location>
</feature>
<keyword evidence="4 12" id="KW-0812">Transmembrane</keyword>
<feature type="transmembrane region" description="Helical" evidence="12">
    <location>
        <begin position="771"/>
        <end position="792"/>
    </location>
</feature>
<keyword evidence="7" id="KW-0446">Lipid-binding</keyword>
<feature type="chain" id="PRO_5040412223" description="Generative cell specific-1/HAP2 domain-containing protein" evidence="13">
    <location>
        <begin position="19"/>
        <end position="918"/>
    </location>
</feature>
<accession>A0A9P0M8Z5</accession>
<evidence type="ECO:0000256" key="13">
    <source>
        <dbReference type="SAM" id="SignalP"/>
    </source>
</evidence>
<gene>
    <name evidence="15" type="ORF">ACAOBT_LOCUS32255</name>
</gene>
<keyword evidence="16" id="KW-1185">Reference proteome</keyword>
<feature type="compositionally biased region" description="Polar residues" evidence="11">
    <location>
        <begin position="255"/>
        <end position="264"/>
    </location>
</feature>
<protein>
    <recommendedName>
        <fullName evidence="14">Generative cell specific-1/HAP2 domain-containing protein</fullName>
    </recommendedName>
</protein>
<dbReference type="InterPro" id="IPR018928">
    <property type="entry name" value="HAP2/GCS1_dom"/>
</dbReference>
<keyword evidence="8 12" id="KW-0472">Membrane</keyword>
<comment type="subcellular location">
    <subcellularLocation>
        <location evidence="1">Cell membrane</location>
        <topology evidence="1">Single-pass type I membrane protein</topology>
    </subcellularLocation>
</comment>
<organism evidence="15 16">
    <name type="scientific">Acanthoscelides obtectus</name>
    <name type="common">Bean weevil</name>
    <name type="synonym">Bruchus obtectus</name>
    <dbReference type="NCBI Taxonomy" id="200917"/>
    <lineage>
        <taxon>Eukaryota</taxon>
        <taxon>Metazoa</taxon>
        <taxon>Ecdysozoa</taxon>
        <taxon>Arthropoda</taxon>
        <taxon>Hexapoda</taxon>
        <taxon>Insecta</taxon>
        <taxon>Pterygota</taxon>
        <taxon>Neoptera</taxon>
        <taxon>Endopterygota</taxon>
        <taxon>Coleoptera</taxon>
        <taxon>Polyphaga</taxon>
        <taxon>Cucujiformia</taxon>
        <taxon>Chrysomeloidea</taxon>
        <taxon>Chrysomelidae</taxon>
        <taxon>Bruchinae</taxon>
        <taxon>Bruchini</taxon>
        <taxon>Acanthoscelides</taxon>
    </lineage>
</organism>
<dbReference type="PANTHER" id="PTHR31764">
    <property type="entry name" value="PROTEIN HAPLESS 2"/>
    <property type="match status" value="1"/>
</dbReference>
<evidence type="ECO:0000313" key="15">
    <source>
        <dbReference type="EMBL" id="CAH2011570.1"/>
    </source>
</evidence>
<dbReference type="GO" id="GO:0005886">
    <property type="term" value="C:plasma membrane"/>
    <property type="evidence" value="ECO:0007669"/>
    <property type="project" value="UniProtKB-SubCell"/>
</dbReference>
<name>A0A9P0M8Z5_ACAOB</name>